<reference evidence="2" key="1">
    <citation type="journal article" date="2020" name="Stud. Mycol.">
        <title>101 Dothideomycetes genomes: a test case for predicting lifestyles and emergence of pathogens.</title>
        <authorList>
            <person name="Haridas S."/>
            <person name="Albert R."/>
            <person name="Binder M."/>
            <person name="Bloem J."/>
            <person name="Labutti K."/>
            <person name="Salamov A."/>
            <person name="Andreopoulos B."/>
            <person name="Baker S."/>
            <person name="Barry K."/>
            <person name="Bills G."/>
            <person name="Bluhm B."/>
            <person name="Cannon C."/>
            <person name="Castanera R."/>
            <person name="Culley D."/>
            <person name="Daum C."/>
            <person name="Ezra D."/>
            <person name="Gonzalez J."/>
            <person name="Henrissat B."/>
            <person name="Kuo A."/>
            <person name="Liang C."/>
            <person name="Lipzen A."/>
            <person name="Lutzoni F."/>
            <person name="Magnuson J."/>
            <person name="Mondo S."/>
            <person name="Nolan M."/>
            <person name="Ohm R."/>
            <person name="Pangilinan J."/>
            <person name="Park H.-J."/>
            <person name="Ramirez L."/>
            <person name="Alfaro M."/>
            <person name="Sun H."/>
            <person name="Tritt A."/>
            <person name="Yoshinaga Y."/>
            <person name="Zwiers L.-H."/>
            <person name="Turgeon B."/>
            <person name="Goodwin S."/>
            <person name="Spatafora J."/>
            <person name="Crous P."/>
            <person name="Grigoriev I."/>
        </authorList>
    </citation>
    <scope>NUCLEOTIDE SEQUENCE</scope>
    <source>
        <strain evidence="2">CBS 110217</strain>
    </source>
</reference>
<organism evidence="2 3">
    <name type="scientific">Setomelanomma holmii</name>
    <dbReference type="NCBI Taxonomy" id="210430"/>
    <lineage>
        <taxon>Eukaryota</taxon>
        <taxon>Fungi</taxon>
        <taxon>Dikarya</taxon>
        <taxon>Ascomycota</taxon>
        <taxon>Pezizomycotina</taxon>
        <taxon>Dothideomycetes</taxon>
        <taxon>Pleosporomycetidae</taxon>
        <taxon>Pleosporales</taxon>
        <taxon>Pleosporineae</taxon>
        <taxon>Phaeosphaeriaceae</taxon>
        <taxon>Setomelanomma</taxon>
    </lineage>
</organism>
<keyword evidence="3" id="KW-1185">Reference proteome</keyword>
<sequence length="158" mass="17847">MVPPYAILSHTWQRGEEATSKRADATVLPSRETTTALTESECPRSPRCSPPAPPNRACRPPRRACRQRLRLRNDRRLITPCDFFFSPDRQAEIKPDSEGALHGTDTRGDNVRTTLISALADNLDEVAQWHAGIQANTLAKRQALSTMCLWTRLWLRTI</sequence>
<evidence type="ECO:0000256" key="1">
    <source>
        <dbReference type="SAM" id="MobiDB-lite"/>
    </source>
</evidence>
<gene>
    <name evidence="2" type="ORF">EK21DRAFT_95079</name>
</gene>
<protein>
    <submittedName>
        <fullName evidence="2">Uncharacterized protein</fullName>
    </submittedName>
</protein>
<feature type="region of interest" description="Disordered" evidence="1">
    <location>
        <begin position="33"/>
        <end position="61"/>
    </location>
</feature>
<proteinExistence type="predicted"/>
<dbReference type="EMBL" id="ML978367">
    <property type="protein sequence ID" value="KAF2023217.1"/>
    <property type="molecule type" value="Genomic_DNA"/>
</dbReference>
<dbReference type="Proteomes" id="UP000799777">
    <property type="component" value="Unassembled WGS sequence"/>
</dbReference>
<evidence type="ECO:0000313" key="2">
    <source>
        <dbReference type="EMBL" id="KAF2023217.1"/>
    </source>
</evidence>
<name>A0A9P4GWF4_9PLEO</name>
<accession>A0A9P4GWF4</accession>
<comment type="caution">
    <text evidence="2">The sequence shown here is derived from an EMBL/GenBank/DDBJ whole genome shotgun (WGS) entry which is preliminary data.</text>
</comment>
<dbReference type="AlphaFoldDB" id="A0A9P4GWF4"/>
<evidence type="ECO:0000313" key="3">
    <source>
        <dbReference type="Proteomes" id="UP000799777"/>
    </source>
</evidence>